<evidence type="ECO:0000256" key="1">
    <source>
        <dbReference type="SAM" id="Phobius"/>
    </source>
</evidence>
<organism evidence="2 3">
    <name type="scientific">Flavobacterium chungangensis</name>
    <dbReference type="NCBI Taxonomy" id="2708132"/>
    <lineage>
        <taxon>Bacteria</taxon>
        <taxon>Pseudomonadati</taxon>
        <taxon>Bacteroidota</taxon>
        <taxon>Flavobacteriia</taxon>
        <taxon>Flavobacteriales</taxon>
        <taxon>Flavobacteriaceae</taxon>
        <taxon>Flavobacterium</taxon>
    </lineage>
</organism>
<gene>
    <name evidence="2" type="ORF">ACFO3N_04275</name>
</gene>
<dbReference type="Proteomes" id="UP001596003">
    <property type="component" value="Unassembled WGS sequence"/>
</dbReference>
<evidence type="ECO:0000313" key="2">
    <source>
        <dbReference type="EMBL" id="MFC4476271.1"/>
    </source>
</evidence>
<reference evidence="3" key="1">
    <citation type="journal article" date="2019" name="Int. J. Syst. Evol. Microbiol.">
        <title>The Global Catalogue of Microorganisms (GCM) 10K type strain sequencing project: providing services to taxonomists for standard genome sequencing and annotation.</title>
        <authorList>
            <consortium name="The Broad Institute Genomics Platform"/>
            <consortium name="The Broad Institute Genome Sequencing Center for Infectious Disease"/>
            <person name="Wu L."/>
            <person name="Ma J."/>
        </authorList>
    </citation>
    <scope>NUCLEOTIDE SEQUENCE [LARGE SCALE GENOMIC DNA]</scope>
    <source>
        <strain evidence="3">NBRC 103627</strain>
    </source>
</reference>
<dbReference type="EMBL" id="JBHSFY010000002">
    <property type="protein sequence ID" value="MFC4476271.1"/>
    <property type="molecule type" value="Genomic_DNA"/>
</dbReference>
<sequence>MEGKQIIRITETIRFVSITLIVYWLYDFLINRGIGITETYYWIILGVLALMIGVLLIIILNNQTNIYEAHTRNVRRERRIYVSIILIFPALAMFLFGADYCTKFRPKWLNFSQSEYYKDSQDIDEIIESKNKSDQDTFFIEDTVSILEKYKKSTTLLQPRKSGHEISWKESKFGGYPNMESFTAYPKCNVCKSSLNFVFQIYKRDFPEFYFPSNTNIFQLFRCPSNKCRSSYTNSRSDHKMFHYYSEVECVQNKIFKKTGINLKDIEKEVPDCYLKPLKVFDYPYYDDYKEEDLAKLDDNFKFKLGNLQIEKYITKPDTKIGGYPNFIQESYYPKCKCGRIKEFLFQLSSDDRENRNIFDYSNPVNWSDHGIMIGDGGNIYYYICTNCGEKSIESYWDCS</sequence>
<feature type="transmembrane region" description="Helical" evidence="1">
    <location>
        <begin position="12"/>
        <end position="34"/>
    </location>
</feature>
<proteinExistence type="predicted"/>
<accession>A0ABV8ZA93</accession>
<dbReference type="InterPro" id="IPR015315">
    <property type="entry name" value="DUF1963"/>
</dbReference>
<dbReference type="SUPFAM" id="SSF103032">
    <property type="entry name" value="Hypothetical protein YwqG"/>
    <property type="match status" value="1"/>
</dbReference>
<feature type="transmembrane region" description="Helical" evidence="1">
    <location>
        <begin position="80"/>
        <end position="98"/>
    </location>
</feature>
<dbReference type="Pfam" id="PF09234">
    <property type="entry name" value="DUF1963"/>
    <property type="match status" value="1"/>
</dbReference>
<name>A0ABV8ZA93_9FLAO</name>
<dbReference type="Gene3D" id="2.30.320.10">
    <property type="entry name" value="YwqG-like"/>
    <property type="match status" value="1"/>
</dbReference>
<dbReference type="InterPro" id="IPR035948">
    <property type="entry name" value="YwqG-like_sf"/>
</dbReference>
<comment type="caution">
    <text evidence="2">The sequence shown here is derived from an EMBL/GenBank/DDBJ whole genome shotgun (WGS) entry which is preliminary data.</text>
</comment>
<dbReference type="RefSeq" id="WP_379795461.1">
    <property type="nucleotide sequence ID" value="NZ_JBHSFY010000002.1"/>
</dbReference>
<evidence type="ECO:0000313" key="3">
    <source>
        <dbReference type="Proteomes" id="UP001596003"/>
    </source>
</evidence>
<keyword evidence="1" id="KW-0472">Membrane</keyword>
<keyword evidence="1" id="KW-0812">Transmembrane</keyword>
<keyword evidence="1" id="KW-1133">Transmembrane helix</keyword>
<keyword evidence="3" id="KW-1185">Reference proteome</keyword>
<protein>
    <submittedName>
        <fullName evidence="2">DUF1963 domain-containing protein</fullName>
    </submittedName>
</protein>
<feature type="transmembrane region" description="Helical" evidence="1">
    <location>
        <begin position="40"/>
        <end position="60"/>
    </location>
</feature>